<protein>
    <submittedName>
        <fullName evidence="1">Uncharacterized protein</fullName>
    </submittedName>
</protein>
<accession>G2EEE9</accession>
<reference evidence="1 2" key="1">
    <citation type="journal article" date="2008" name="Int. J. Syst. Evol. Microbiol.">
        <title>Bizionia argentinensis sp. nov., isolated from surface marine water in Antarctica.</title>
        <authorList>
            <person name="Bercovich A."/>
            <person name="Vazquez S.C."/>
            <person name="Yankilevich P."/>
            <person name="Coria S.H."/>
            <person name="Foti M."/>
            <person name="Hernandez E."/>
            <person name="Vidal A."/>
            <person name="Ruberto L."/>
            <person name="Melo C."/>
            <person name="Marenssi S."/>
            <person name="Criscuolo M."/>
            <person name="Memoli M."/>
            <person name="Arguelles M."/>
            <person name="Mac Cormack W.P."/>
        </authorList>
    </citation>
    <scope>NUCLEOTIDE SEQUENCE [LARGE SCALE GENOMIC DNA]</scope>
    <source>
        <strain evidence="1 2">JUB59</strain>
    </source>
</reference>
<name>G2EEE9_9FLAO</name>
<comment type="caution">
    <text evidence="1">The sequence shown here is derived from an EMBL/GenBank/DDBJ whole genome shotgun (WGS) entry which is preliminary data.</text>
</comment>
<dbReference type="RefSeq" id="WP_008637628.1">
    <property type="nucleotide sequence ID" value="NZ_AFXZ01000034.1"/>
</dbReference>
<proteinExistence type="predicted"/>
<dbReference type="OrthoDB" id="1440774at2"/>
<sequence>MGCKKIIIYPNNKEVDYGDDNDLRVAEFKDVISGMEEQIKRMQSRVPQGVSVSETKITRTGIEKDYEWEK</sequence>
<dbReference type="AlphaFoldDB" id="G2EEE9"/>
<organism evidence="1 2">
    <name type="scientific">Bizionia argentinensis JUB59</name>
    <dbReference type="NCBI Taxonomy" id="1046627"/>
    <lineage>
        <taxon>Bacteria</taxon>
        <taxon>Pseudomonadati</taxon>
        <taxon>Bacteroidota</taxon>
        <taxon>Flavobacteriia</taxon>
        <taxon>Flavobacteriales</taxon>
        <taxon>Flavobacteriaceae</taxon>
        <taxon>Bizionia</taxon>
    </lineage>
</organism>
<dbReference type="EMBL" id="AFXZ01000034">
    <property type="protein sequence ID" value="EGV43104.1"/>
    <property type="molecule type" value="Genomic_DNA"/>
</dbReference>
<evidence type="ECO:0000313" key="2">
    <source>
        <dbReference type="Proteomes" id="UP000003730"/>
    </source>
</evidence>
<evidence type="ECO:0000313" key="1">
    <source>
        <dbReference type="EMBL" id="EGV43104.1"/>
    </source>
</evidence>
<dbReference type="STRING" id="1046627.BZARG_1049"/>
<keyword evidence="2" id="KW-1185">Reference proteome</keyword>
<gene>
    <name evidence="1" type="ORF">BZARG_1049</name>
</gene>
<dbReference type="Proteomes" id="UP000003730">
    <property type="component" value="Unassembled WGS sequence"/>
</dbReference>